<dbReference type="GO" id="GO:0016491">
    <property type="term" value="F:oxidoreductase activity"/>
    <property type="evidence" value="ECO:0007669"/>
    <property type="project" value="UniProtKB-ARBA"/>
</dbReference>
<dbReference type="Gene3D" id="3.30.70.20">
    <property type="match status" value="1"/>
</dbReference>
<reference evidence="7" key="1">
    <citation type="journal article" date="2014" name="Int. J. Syst. Evol. Microbiol.">
        <title>Complete genome sequence of Corynebacterium casei LMG S-19264T (=DSM 44701T), isolated from a smear-ripened cheese.</title>
        <authorList>
            <consortium name="US DOE Joint Genome Institute (JGI-PGF)"/>
            <person name="Walter F."/>
            <person name="Albersmeier A."/>
            <person name="Kalinowski J."/>
            <person name="Ruckert C."/>
        </authorList>
    </citation>
    <scope>NUCLEOTIDE SEQUENCE</scope>
    <source>
        <strain evidence="7">JCM 13583</strain>
    </source>
</reference>
<name>A0AA37BS78_9ARCH</name>
<keyword evidence="5" id="KW-0411">Iron-sulfur</keyword>
<keyword evidence="1" id="KW-0004">4Fe-4S</keyword>
<evidence type="ECO:0000256" key="4">
    <source>
        <dbReference type="ARBA" id="ARBA00023004"/>
    </source>
</evidence>
<dbReference type="SUPFAM" id="SSF54862">
    <property type="entry name" value="4Fe-4S ferredoxins"/>
    <property type="match status" value="1"/>
</dbReference>
<protein>
    <recommendedName>
        <fullName evidence="6">4Fe-4S ferredoxin-type domain-containing protein</fullName>
    </recommendedName>
</protein>
<reference evidence="7" key="2">
    <citation type="submission" date="2022-09" db="EMBL/GenBank/DDBJ databases">
        <authorList>
            <person name="Sun Q."/>
            <person name="Ohkuma M."/>
        </authorList>
    </citation>
    <scope>NUCLEOTIDE SEQUENCE</scope>
    <source>
        <strain evidence="7">JCM 13583</strain>
    </source>
</reference>
<feature type="domain" description="4Fe-4S ferredoxin-type" evidence="6">
    <location>
        <begin position="298"/>
        <end position="330"/>
    </location>
</feature>
<dbReference type="GO" id="GO:0051539">
    <property type="term" value="F:4 iron, 4 sulfur cluster binding"/>
    <property type="evidence" value="ECO:0007669"/>
    <property type="project" value="UniProtKB-KW"/>
</dbReference>
<dbReference type="PROSITE" id="PS00198">
    <property type="entry name" value="4FE4S_FER_1"/>
    <property type="match status" value="1"/>
</dbReference>
<gene>
    <name evidence="7" type="ORF">GCM10007108_14450</name>
</gene>
<evidence type="ECO:0000313" key="8">
    <source>
        <dbReference type="Proteomes" id="UP000632195"/>
    </source>
</evidence>
<dbReference type="InterPro" id="IPR017900">
    <property type="entry name" value="4Fe4S_Fe_S_CS"/>
</dbReference>
<organism evidence="7 8">
    <name type="scientific">Thermogymnomonas acidicola</name>
    <dbReference type="NCBI Taxonomy" id="399579"/>
    <lineage>
        <taxon>Archaea</taxon>
        <taxon>Methanobacteriati</taxon>
        <taxon>Thermoplasmatota</taxon>
        <taxon>Thermoplasmata</taxon>
        <taxon>Thermoplasmatales</taxon>
        <taxon>Thermogymnomonas</taxon>
    </lineage>
</organism>
<dbReference type="EMBL" id="BMNY01000002">
    <property type="protein sequence ID" value="GGM77372.1"/>
    <property type="molecule type" value="Genomic_DNA"/>
</dbReference>
<evidence type="ECO:0000256" key="2">
    <source>
        <dbReference type="ARBA" id="ARBA00022723"/>
    </source>
</evidence>
<sequence length="386" mass="44102">MSLEQARMKRIEIHYRGIFQKTLAKRIGGDLVKIAVSQGKVAFSNGRYSDSPERDGIPAKYFVYMSDELSEEDLEAVCGAKLEADKVDISIVLDDTMIKGVEPWAWYGIRPVNDRLVANAVQVFVSNRTFDDILSHLEKKDFAYRIGILPGEASFSGLWYYRDDGTDVRVLGAVARADPDAVDIDHVLEYVEKKYGKEKAAMAKKAYEELRLRDVRPGEGIVWPYQKPVLPKWTEFQEGVVVEGVKGQFRKGPRGTPRNPHFKRGTSKTQRPVIRFDLCTKCTLCWYECPDEVFDVTPEGYYDPHYEYCTGCGRCAEACPVEECIVMVDENRFDSYDSPWEMYRKDPKGYIEWVESKKGDERVVPSYVTGMGMRVEKGKKVPAKVR</sequence>
<keyword evidence="3" id="KW-0677">Repeat</keyword>
<dbReference type="PANTHER" id="PTHR43724">
    <property type="entry name" value="PYRUVATE SYNTHASE SUBUNIT PORD"/>
    <property type="match status" value="1"/>
</dbReference>
<dbReference type="GO" id="GO:0046872">
    <property type="term" value="F:metal ion binding"/>
    <property type="evidence" value="ECO:0007669"/>
    <property type="project" value="UniProtKB-KW"/>
</dbReference>
<dbReference type="PANTHER" id="PTHR43724:SF1">
    <property type="entry name" value="PYRUVATE SYNTHASE SUBUNIT PORD"/>
    <property type="match status" value="1"/>
</dbReference>
<evidence type="ECO:0000259" key="6">
    <source>
        <dbReference type="PROSITE" id="PS51379"/>
    </source>
</evidence>
<dbReference type="PROSITE" id="PS51379">
    <property type="entry name" value="4FE4S_FER_2"/>
    <property type="match status" value="2"/>
</dbReference>
<evidence type="ECO:0000313" key="7">
    <source>
        <dbReference type="EMBL" id="GGM77372.1"/>
    </source>
</evidence>
<keyword evidence="8" id="KW-1185">Reference proteome</keyword>
<proteinExistence type="predicted"/>
<comment type="caution">
    <text evidence="7">The sequence shown here is derived from an EMBL/GenBank/DDBJ whole genome shotgun (WGS) entry which is preliminary data.</text>
</comment>
<dbReference type="AlphaFoldDB" id="A0AA37BS78"/>
<dbReference type="Pfam" id="PF14697">
    <property type="entry name" value="Fer4_21"/>
    <property type="match status" value="1"/>
</dbReference>
<evidence type="ECO:0000256" key="5">
    <source>
        <dbReference type="ARBA" id="ARBA00023014"/>
    </source>
</evidence>
<feature type="domain" description="4Fe-4S ferredoxin-type" evidence="6">
    <location>
        <begin position="270"/>
        <end position="297"/>
    </location>
</feature>
<evidence type="ECO:0000256" key="1">
    <source>
        <dbReference type="ARBA" id="ARBA00022485"/>
    </source>
</evidence>
<dbReference type="InterPro" id="IPR017896">
    <property type="entry name" value="4Fe4S_Fe-S-bd"/>
</dbReference>
<dbReference type="Proteomes" id="UP000632195">
    <property type="component" value="Unassembled WGS sequence"/>
</dbReference>
<keyword evidence="2" id="KW-0479">Metal-binding</keyword>
<keyword evidence="4" id="KW-0408">Iron</keyword>
<accession>A0AA37BS78</accession>
<evidence type="ECO:0000256" key="3">
    <source>
        <dbReference type="ARBA" id="ARBA00022737"/>
    </source>
</evidence>